<evidence type="ECO:0000313" key="3">
    <source>
        <dbReference type="Proteomes" id="UP000193498"/>
    </source>
</evidence>
<reference evidence="2 3" key="1">
    <citation type="submission" date="2016-07" db="EMBL/GenBank/DDBJ databases">
        <title>Pervasive Adenine N6-methylation of Active Genes in Fungi.</title>
        <authorList>
            <consortium name="DOE Joint Genome Institute"/>
            <person name="Mondo S.J."/>
            <person name="Dannebaum R.O."/>
            <person name="Kuo R.C."/>
            <person name="Labutti K."/>
            <person name="Haridas S."/>
            <person name="Kuo A."/>
            <person name="Salamov A."/>
            <person name="Ahrendt S.R."/>
            <person name="Lipzen A."/>
            <person name="Sullivan W."/>
            <person name="Andreopoulos W.B."/>
            <person name="Clum A."/>
            <person name="Lindquist E."/>
            <person name="Daum C."/>
            <person name="Ramamoorthy G.K."/>
            <person name="Gryganskyi A."/>
            <person name="Culley D."/>
            <person name="Magnuson J.K."/>
            <person name="James T.Y."/>
            <person name="O'Malley M.A."/>
            <person name="Stajich J.E."/>
            <person name="Spatafora J.W."/>
            <person name="Visel A."/>
            <person name="Grigoriev I.V."/>
        </authorList>
    </citation>
    <scope>NUCLEOTIDE SEQUENCE [LARGE SCALE GENOMIC DNA]</scope>
    <source>
        <strain evidence="2 3">CBS 931.73</strain>
    </source>
</reference>
<dbReference type="EMBL" id="MCFE01000097">
    <property type="protein sequence ID" value="ORX99461.1"/>
    <property type="molecule type" value="Genomic_DNA"/>
</dbReference>
<comment type="caution">
    <text evidence="2">The sequence shown here is derived from an EMBL/GenBank/DDBJ whole genome shotgun (WGS) entry which is preliminary data.</text>
</comment>
<feature type="compositionally biased region" description="Basic and acidic residues" evidence="1">
    <location>
        <begin position="49"/>
        <end position="94"/>
    </location>
</feature>
<feature type="region of interest" description="Disordered" evidence="1">
    <location>
        <begin position="41"/>
        <end position="105"/>
    </location>
</feature>
<dbReference type="AlphaFoldDB" id="A0A1Y1YN75"/>
<organism evidence="2 3">
    <name type="scientific">Basidiobolus meristosporus CBS 931.73</name>
    <dbReference type="NCBI Taxonomy" id="1314790"/>
    <lineage>
        <taxon>Eukaryota</taxon>
        <taxon>Fungi</taxon>
        <taxon>Fungi incertae sedis</taxon>
        <taxon>Zoopagomycota</taxon>
        <taxon>Entomophthoromycotina</taxon>
        <taxon>Basidiobolomycetes</taxon>
        <taxon>Basidiobolales</taxon>
        <taxon>Basidiobolaceae</taxon>
        <taxon>Basidiobolus</taxon>
    </lineage>
</organism>
<name>A0A1Y1YN75_9FUNG</name>
<protein>
    <submittedName>
        <fullName evidence="2">Uncharacterized protein</fullName>
    </submittedName>
</protein>
<keyword evidence="3" id="KW-1185">Reference proteome</keyword>
<evidence type="ECO:0000313" key="2">
    <source>
        <dbReference type="EMBL" id="ORX99461.1"/>
    </source>
</evidence>
<evidence type="ECO:0000256" key="1">
    <source>
        <dbReference type="SAM" id="MobiDB-lite"/>
    </source>
</evidence>
<dbReference type="Proteomes" id="UP000193498">
    <property type="component" value="Unassembled WGS sequence"/>
</dbReference>
<gene>
    <name evidence="2" type="ORF">K493DRAFT_299375</name>
</gene>
<dbReference type="InParanoid" id="A0A1Y1YN75"/>
<accession>A0A1Y1YN75</accession>
<sequence length="201" mass="21735">MDSHAKFKLLVKRTTECTKKCGSNVNCHIGCIRDYFQKGSTGGAYTNEHGGKDHSNKDTKKPANEKESKHSSSTETKPTKSGHEQPRPEKETKMSTEVPKSSVSNHNTSVIAVASPTKTVDVTSTSLTTITTSSSSVPFSVPSVGFPFATAFPSSRLPFSSYSSSRPIKTGTRSASVGNLNLIPIIPSFLIPWICYREFTA</sequence>
<proteinExistence type="predicted"/>